<gene>
    <name evidence="1" type="ORF">FHX64_001995</name>
</gene>
<organism evidence="1 2">
    <name type="scientific">Microbacter margulisiae</name>
    <dbReference type="NCBI Taxonomy" id="1350067"/>
    <lineage>
        <taxon>Bacteria</taxon>
        <taxon>Pseudomonadati</taxon>
        <taxon>Bacteroidota</taxon>
        <taxon>Bacteroidia</taxon>
        <taxon>Bacteroidales</taxon>
        <taxon>Porphyromonadaceae</taxon>
        <taxon>Microbacter</taxon>
    </lineage>
</organism>
<protein>
    <submittedName>
        <fullName evidence="1">Uncharacterized protein</fullName>
    </submittedName>
</protein>
<dbReference type="Proteomes" id="UP000544222">
    <property type="component" value="Unassembled WGS sequence"/>
</dbReference>
<keyword evidence="2" id="KW-1185">Reference proteome</keyword>
<dbReference type="AlphaFoldDB" id="A0A7W5DRL8"/>
<comment type="caution">
    <text evidence="1">The sequence shown here is derived from an EMBL/GenBank/DDBJ whole genome shotgun (WGS) entry which is preliminary data.</text>
</comment>
<name>A0A7W5DRL8_9PORP</name>
<sequence length="41" mass="5034">MLRFIRELLTDNKKIFYLCRSILKQHCHVIAIKNKEFPLIF</sequence>
<evidence type="ECO:0000313" key="2">
    <source>
        <dbReference type="Proteomes" id="UP000544222"/>
    </source>
</evidence>
<evidence type="ECO:0000313" key="1">
    <source>
        <dbReference type="EMBL" id="MBB3187797.1"/>
    </source>
</evidence>
<reference evidence="1 2" key="1">
    <citation type="submission" date="2020-08" db="EMBL/GenBank/DDBJ databases">
        <title>Genomic Encyclopedia of Type Strains, Phase IV (KMG-IV): sequencing the most valuable type-strain genomes for metagenomic binning, comparative biology and taxonomic classification.</title>
        <authorList>
            <person name="Goeker M."/>
        </authorList>
    </citation>
    <scope>NUCLEOTIDE SEQUENCE [LARGE SCALE GENOMIC DNA]</scope>
    <source>
        <strain evidence="1 2">DSM 27471</strain>
    </source>
</reference>
<proteinExistence type="predicted"/>
<accession>A0A7W5DRL8</accession>
<dbReference type="EMBL" id="JACHYB010000002">
    <property type="protein sequence ID" value="MBB3187797.1"/>
    <property type="molecule type" value="Genomic_DNA"/>
</dbReference>